<dbReference type="SUPFAM" id="SSF82693">
    <property type="entry name" value="Multidrug efflux transporter AcrB pore domain, PN1, PN2, PC1 and PC2 subdomains"/>
    <property type="match status" value="2"/>
</dbReference>
<dbReference type="GO" id="GO:0005886">
    <property type="term" value="C:plasma membrane"/>
    <property type="evidence" value="ECO:0007669"/>
    <property type="project" value="TreeGrafter"/>
</dbReference>
<comment type="caution">
    <text evidence="2">The sequence shown here is derived from an EMBL/GenBank/DDBJ whole genome shotgun (WGS) entry which is preliminary data.</text>
</comment>
<dbReference type="PANTHER" id="PTHR32063">
    <property type="match status" value="1"/>
</dbReference>
<feature type="transmembrane region" description="Helical" evidence="1">
    <location>
        <begin position="504"/>
        <end position="523"/>
    </location>
</feature>
<keyword evidence="1" id="KW-0472">Membrane</keyword>
<feature type="transmembrane region" description="Helical" evidence="1">
    <location>
        <begin position="841"/>
        <end position="861"/>
    </location>
</feature>
<accession>A0A2N5ZL07</accession>
<gene>
    <name evidence="2" type="ORF">C0601_02060</name>
</gene>
<dbReference type="PRINTS" id="PR00702">
    <property type="entry name" value="ACRIFLAVINRP"/>
</dbReference>
<proteinExistence type="predicted"/>
<dbReference type="Proteomes" id="UP000234857">
    <property type="component" value="Unassembled WGS sequence"/>
</dbReference>
<keyword evidence="1" id="KW-1133">Transmembrane helix</keyword>
<feature type="transmembrane region" description="Helical" evidence="1">
    <location>
        <begin position="448"/>
        <end position="475"/>
    </location>
</feature>
<feature type="transmembrane region" description="Helical" evidence="1">
    <location>
        <begin position="911"/>
        <end position="931"/>
    </location>
</feature>
<feature type="transmembrane region" description="Helical" evidence="1">
    <location>
        <begin position="867"/>
        <end position="891"/>
    </location>
</feature>
<dbReference type="SUPFAM" id="SSF82714">
    <property type="entry name" value="Multidrug efflux transporter AcrB TolC docking domain, DN and DC subdomains"/>
    <property type="match status" value="1"/>
</dbReference>
<dbReference type="Gene3D" id="3.30.70.1440">
    <property type="entry name" value="Multidrug efflux transporter AcrB pore domain"/>
    <property type="match status" value="1"/>
</dbReference>
<feature type="transmembrane region" description="Helical" evidence="1">
    <location>
        <begin position="318"/>
        <end position="337"/>
    </location>
</feature>
<dbReference type="EMBL" id="PKTG01000033">
    <property type="protein sequence ID" value="PLX19375.1"/>
    <property type="molecule type" value="Genomic_DNA"/>
</dbReference>
<dbReference type="Pfam" id="PF00873">
    <property type="entry name" value="ACR_tran"/>
    <property type="match status" value="1"/>
</dbReference>
<evidence type="ECO:0008006" key="4">
    <source>
        <dbReference type="Google" id="ProtNLM"/>
    </source>
</evidence>
<feature type="transmembrane region" description="Helical" evidence="1">
    <location>
        <begin position="370"/>
        <end position="391"/>
    </location>
</feature>
<evidence type="ECO:0000313" key="3">
    <source>
        <dbReference type="Proteomes" id="UP000234857"/>
    </source>
</evidence>
<dbReference type="GO" id="GO:0042910">
    <property type="term" value="F:xenobiotic transmembrane transporter activity"/>
    <property type="evidence" value="ECO:0007669"/>
    <property type="project" value="TreeGrafter"/>
</dbReference>
<dbReference type="SUPFAM" id="SSF82866">
    <property type="entry name" value="Multidrug efflux transporter AcrB transmembrane domain"/>
    <property type="match status" value="2"/>
</dbReference>
<evidence type="ECO:0000256" key="1">
    <source>
        <dbReference type="SAM" id="Phobius"/>
    </source>
</evidence>
<sequence length="967" mass="111512">MIKSIFKVFLKKKPRLFPVLIILIVMIGIISYQNLPLEYMPGRSADYYTINVAASSLDPMEVERAICIPLEKRLRKIDGVTNIYSSCKKGQLKINVKTLEDNDTRIYAAITAVCSELYEDFPENVSKPVVMRFSSEDMPITVIQIKKDLFKEDIEERYVKTISRFDGISKVDVLGGKEEKKEIIIDKDKLSILKIGLAQISDLLRKYSIRMGVKSYGKNIIITTPIKRLEEIMDIPVKNLQGKAYYFKDFSKIETEQLKRRSFSRIDGKPANVLYVYKESTSNTVSICNMIRDYTEKDEDLEILFDQGQNIKDSIKSLFKALMVGALISGIFIISIFRNVTLLFPILLVIPLSFLSVFAFMYFSSISLNVMSMSAFLFSLGLLYDNSVIIIESIEREINIRKKKSFKVIYSALIKILPPVFISTLTTFCVFLPIFFAKKELYEMYKDFAWVLGFSLFSSFFLASIAVPYFIYFFYIRRDSEKNYKDYEFFNSFFTARLLSKKKYISTIALVIFMISIFFYNSIGTSKTDQTPDNMFIFLFQPGLKMSSEDFSKDMKKIEDYLNSIDGVKRTLTTFQGETARLVLEVKKERLREIADKYSKIKEDLSKYPDISFFLMNAPVDTFNEIDINVFGNDFKERIKKAGIISSDIKDKMGDLFDQIIIKERPPVDEIEVVLDRSKIADLGFSIQEVAYIIRAYIEGPKIQGITQDSKRQNKVRASNINNIEDIRSLPIRKLKSVMLGDIADINIKANPSSVVHEDSNALVKIGLTFKDIDEYTMMQMIRRTIDEKNLKRKNRILYSFDKKTMKLKETRREMTLIIIFTMLFLSIVLYMYYNTFIDVLIVFSVIPLTYSLLIIIMSIFKMSWSLPVYIAFILLSGIVVNNSILVVDFIKKDQSHSLIFKIIHSINNKFRAVLITTATTIFGLVPLIFADSFWRTMGIIAIAGLGIGTLISLYVMPILYYSIKKK</sequence>
<protein>
    <recommendedName>
        <fullName evidence="4">SSD domain-containing protein</fullName>
    </recommendedName>
</protein>
<feature type="transmembrane region" description="Helical" evidence="1">
    <location>
        <begin position="16"/>
        <end position="35"/>
    </location>
</feature>
<dbReference type="AlphaFoldDB" id="A0A2N5ZL07"/>
<name>A0A2N5ZL07_MUIH1</name>
<organism evidence="2 3">
    <name type="scientific">Muiribacterium halophilum</name>
    <dbReference type="NCBI Taxonomy" id="2053465"/>
    <lineage>
        <taxon>Bacteria</taxon>
        <taxon>Candidatus Muiribacteriota</taxon>
        <taxon>Candidatus Muiribacteriia</taxon>
        <taxon>Candidatus Muiribacteriales</taxon>
        <taxon>Candidatus Muiribacteriaceae</taxon>
        <taxon>Candidatus Muiribacterium</taxon>
    </lineage>
</organism>
<dbReference type="Gene3D" id="3.30.70.1320">
    <property type="entry name" value="Multidrug efflux transporter AcrB pore domain like"/>
    <property type="match status" value="1"/>
</dbReference>
<reference evidence="2 3" key="1">
    <citation type="submission" date="2017-11" db="EMBL/GenBank/DDBJ databases">
        <title>Genome-resolved metagenomics identifies genetic mobility, metabolic interactions, and unexpected diversity in perchlorate-reducing communities.</title>
        <authorList>
            <person name="Barnum T.P."/>
            <person name="Figueroa I.A."/>
            <person name="Carlstrom C.I."/>
            <person name="Lucas L.N."/>
            <person name="Engelbrektson A.L."/>
            <person name="Coates J.D."/>
        </authorList>
    </citation>
    <scope>NUCLEOTIDE SEQUENCE [LARGE SCALE GENOMIC DNA]</scope>
    <source>
        <strain evidence="2">BM706</strain>
    </source>
</reference>
<feature type="transmembrane region" description="Helical" evidence="1">
    <location>
        <begin position="937"/>
        <end position="962"/>
    </location>
</feature>
<dbReference type="InterPro" id="IPR001036">
    <property type="entry name" value="Acrflvin-R"/>
</dbReference>
<dbReference type="PANTHER" id="PTHR32063:SF0">
    <property type="entry name" value="SWARMING MOTILITY PROTEIN SWRC"/>
    <property type="match status" value="1"/>
</dbReference>
<feature type="transmembrane region" description="Helical" evidence="1">
    <location>
        <begin position="412"/>
        <end position="436"/>
    </location>
</feature>
<evidence type="ECO:0000313" key="2">
    <source>
        <dbReference type="EMBL" id="PLX19375.1"/>
    </source>
</evidence>
<feature type="transmembrane region" description="Helical" evidence="1">
    <location>
        <begin position="815"/>
        <end position="834"/>
    </location>
</feature>
<dbReference type="Gene3D" id="3.30.2090.10">
    <property type="entry name" value="Multidrug efflux transporter AcrB TolC docking domain, DN and DC subdomains"/>
    <property type="match status" value="2"/>
</dbReference>
<feature type="transmembrane region" description="Helical" evidence="1">
    <location>
        <begin position="342"/>
        <end position="364"/>
    </location>
</feature>
<dbReference type="InterPro" id="IPR027463">
    <property type="entry name" value="AcrB_DN_DC_subdom"/>
</dbReference>
<dbReference type="Gene3D" id="3.30.70.1430">
    <property type="entry name" value="Multidrug efflux transporter AcrB pore domain"/>
    <property type="match status" value="2"/>
</dbReference>
<keyword evidence="1" id="KW-0812">Transmembrane</keyword>
<dbReference type="Gene3D" id="1.20.1640.10">
    <property type="entry name" value="Multidrug efflux transporter AcrB transmembrane domain"/>
    <property type="match status" value="2"/>
</dbReference>